<name>A0A9J6P3V2_9CLOT</name>
<reference evidence="3" key="2">
    <citation type="submission" date="2021-04" db="EMBL/GenBank/DDBJ databases">
        <authorList>
            <person name="Dong X."/>
        </authorList>
    </citation>
    <scope>NUCLEOTIDE SEQUENCE</scope>
    <source>
        <strain evidence="3">ZWT</strain>
    </source>
</reference>
<reference evidence="3" key="1">
    <citation type="journal article" date="2021" name="mSystems">
        <title>Bacteria and Archaea Synergistically Convert Glycine Betaine to Biogenic Methane in the Formosa Cold Seep of the South China Sea.</title>
        <authorList>
            <person name="Li L."/>
            <person name="Zhang W."/>
            <person name="Zhang S."/>
            <person name="Song L."/>
            <person name="Sun Q."/>
            <person name="Zhang H."/>
            <person name="Xiang H."/>
            <person name="Dong X."/>
        </authorList>
    </citation>
    <scope>NUCLEOTIDE SEQUENCE</scope>
    <source>
        <strain evidence="3">ZWT</strain>
    </source>
</reference>
<organism evidence="3 4">
    <name type="scientific">Oceanirhabdus seepicola</name>
    <dbReference type="NCBI Taxonomy" id="2828781"/>
    <lineage>
        <taxon>Bacteria</taxon>
        <taxon>Bacillati</taxon>
        <taxon>Bacillota</taxon>
        <taxon>Clostridia</taxon>
        <taxon>Eubacteriales</taxon>
        <taxon>Clostridiaceae</taxon>
        <taxon>Oceanirhabdus</taxon>
    </lineage>
</organism>
<dbReference type="Proteomes" id="UP001056429">
    <property type="component" value="Unassembled WGS sequence"/>
</dbReference>
<evidence type="ECO:0000256" key="1">
    <source>
        <dbReference type="SAM" id="Phobius"/>
    </source>
</evidence>
<dbReference type="Pfam" id="PF02698">
    <property type="entry name" value="DUF218"/>
    <property type="match status" value="1"/>
</dbReference>
<comment type="caution">
    <text evidence="3">The sequence shown here is derived from an EMBL/GenBank/DDBJ whole genome shotgun (WGS) entry which is preliminary data.</text>
</comment>
<evidence type="ECO:0000313" key="4">
    <source>
        <dbReference type="Proteomes" id="UP001056429"/>
    </source>
</evidence>
<keyword evidence="1" id="KW-1133">Transmembrane helix</keyword>
<protein>
    <submittedName>
        <fullName evidence="3">YdcF family protein</fullName>
    </submittedName>
</protein>
<dbReference type="EMBL" id="JAGSOJ010000003">
    <property type="protein sequence ID" value="MCM1991012.1"/>
    <property type="molecule type" value="Genomic_DNA"/>
</dbReference>
<keyword evidence="1" id="KW-0812">Transmembrane</keyword>
<evidence type="ECO:0000313" key="3">
    <source>
        <dbReference type="EMBL" id="MCM1991012.1"/>
    </source>
</evidence>
<feature type="transmembrane region" description="Helical" evidence="1">
    <location>
        <begin position="72"/>
        <end position="88"/>
    </location>
</feature>
<feature type="transmembrane region" description="Helical" evidence="1">
    <location>
        <begin position="6"/>
        <end position="27"/>
    </location>
</feature>
<keyword evidence="1" id="KW-0472">Membrane</keyword>
<dbReference type="InterPro" id="IPR003848">
    <property type="entry name" value="DUF218"/>
</dbReference>
<evidence type="ECO:0000259" key="2">
    <source>
        <dbReference type="Pfam" id="PF02698"/>
    </source>
</evidence>
<feature type="transmembrane region" description="Helical" evidence="1">
    <location>
        <begin position="34"/>
        <end position="52"/>
    </location>
</feature>
<accession>A0A9J6P3V2</accession>
<dbReference type="RefSeq" id="WP_250860122.1">
    <property type="nucleotide sequence ID" value="NZ_JAGSOJ010000003.1"/>
</dbReference>
<gene>
    <name evidence="3" type="ORF">KDK92_14870</name>
</gene>
<keyword evidence="4" id="KW-1185">Reference proteome</keyword>
<dbReference type="AlphaFoldDB" id="A0A9J6P3V2"/>
<sequence length="264" mass="31081">MKKRNILGSILLILGIICGIYSIIFYLSYKKITLGIDIILIVSILFLIDGLLKINNKKKHVLLTYLEKIMDFIIIIVAFIFLTGEVLIQNGRFKETEGSSGIMVIIGYTDHEDEETINDRIDRAYEIYQEEKELPIIIVSNNTDKNKEYDQYGIEIREKLYEKGMDRFSIKLENKEYTILENLKSVKKFWDIKNENFYNNDRIKMVTSDYNVFLTSFIGQEMGLNIQVESVHTPFLKAPQVHVQEYFAIYKTFFFELIPYMQVR</sequence>
<proteinExistence type="predicted"/>
<feature type="domain" description="DUF218" evidence="2">
    <location>
        <begin position="104"/>
        <end position="237"/>
    </location>
</feature>